<dbReference type="InterPro" id="IPR023347">
    <property type="entry name" value="Lysozyme_dom_sf"/>
</dbReference>
<dbReference type="Proteomes" id="UP001203423">
    <property type="component" value="Unassembled WGS sequence"/>
</dbReference>
<keyword evidence="3" id="KW-0326">Glycosidase</keyword>
<dbReference type="EC" id="3.2.1.17" evidence="3"/>
<evidence type="ECO:0000256" key="3">
    <source>
        <dbReference type="RuleBase" id="RU003788"/>
    </source>
</evidence>
<dbReference type="EMBL" id="JAKIKS010000073">
    <property type="protein sequence ID" value="MCL1126091.1"/>
    <property type="molecule type" value="Genomic_DNA"/>
</dbReference>
<dbReference type="InterPro" id="IPR052619">
    <property type="entry name" value="Phage_lysozyme-like"/>
</dbReference>
<gene>
    <name evidence="4" type="ORF">L2764_16820</name>
</gene>
<comment type="catalytic activity">
    <reaction evidence="3">
        <text>Hydrolysis of (1-&gt;4)-beta-linkages between N-acetylmuramic acid and N-acetyl-D-glucosamine residues in a peptidoglycan and between N-acetyl-D-glucosamine residues in chitodextrins.</text>
        <dbReference type="EC" id="3.2.1.17"/>
    </reaction>
</comment>
<accession>A0ABT0LEF9</accession>
<proteinExistence type="inferred from homology"/>
<dbReference type="PANTHER" id="PTHR37406">
    <property type="entry name" value="T4-TYPE LYSOZYME 1-RELATED"/>
    <property type="match status" value="1"/>
</dbReference>
<reference evidence="4 5" key="1">
    <citation type="submission" date="2022-01" db="EMBL/GenBank/DDBJ databases">
        <title>Whole genome-based taxonomy of the Shewanellaceae.</title>
        <authorList>
            <person name="Martin-Rodriguez A.J."/>
        </authorList>
    </citation>
    <scope>NUCLEOTIDE SEQUENCE [LARGE SCALE GENOMIC DNA]</scope>
    <source>
        <strain evidence="4 5">DSM 17177</strain>
    </source>
</reference>
<evidence type="ECO:0000256" key="2">
    <source>
        <dbReference type="ARBA" id="ARBA00022638"/>
    </source>
</evidence>
<evidence type="ECO:0000313" key="4">
    <source>
        <dbReference type="EMBL" id="MCL1126091.1"/>
    </source>
</evidence>
<dbReference type="InterPro" id="IPR023346">
    <property type="entry name" value="Lysozyme-like_dom_sf"/>
</dbReference>
<dbReference type="Pfam" id="PF00959">
    <property type="entry name" value="Phage_lysozyme"/>
    <property type="match status" value="1"/>
</dbReference>
<evidence type="ECO:0000313" key="5">
    <source>
        <dbReference type="Proteomes" id="UP001203423"/>
    </source>
</evidence>
<sequence length="193" mass="21632">MSLLSPKYKALLKKLLIKHEGLVCKIYKCSVGKNTIGVGRNLDAQGLSIKEVECFITNNHCVDGLLKNNLNMSEIRMLAIEIANDEHRIKQLCQGGITTEEALYLLDNDIEAVESQITNNIHFIREVDDIRKVVLCDMAFNLGMAGLLKFKNMLQAVASENYSVAADEMLHSKWAQQVGQRAIDLANMMRHGE</sequence>
<keyword evidence="5" id="KW-1185">Reference proteome</keyword>
<dbReference type="PANTHER" id="PTHR37406:SF1">
    <property type="entry name" value="T4-TYPE LYSOZYME 1-RELATED"/>
    <property type="match status" value="1"/>
</dbReference>
<protein>
    <recommendedName>
        <fullName evidence="3">Lysozyme</fullName>
        <ecNumber evidence="3">3.2.1.17</ecNumber>
    </recommendedName>
</protein>
<dbReference type="SUPFAM" id="SSF53955">
    <property type="entry name" value="Lysozyme-like"/>
    <property type="match status" value="1"/>
</dbReference>
<keyword evidence="2 3" id="KW-0081">Bacteriolytic enzyme</keyword>
<dbReference type="InterPro" id="IPR002196">
    <property type="entry name" value="Glyco_hydro_24"/>
</dbReference>
<name>A0ABT0LEF9_9GAMM</name>
<organism evidence="4 5">
    <name type="scientific">Shewanella surugensis</name>
    <dbReference type="NCBI Taxonomy" id="212020"/>
    <lineage>
        <taxon>Bacteria</taxon>
        <taxon>Pseudomonadati</taxon>
        <taxon>Pseudomonadota</taxon>
        <taxon>Gammaproteobacteria</taxon>
        <taxon>Alteromonadales</taxon>
        <taxon>Shewanellaceae</taxon>
        <taxon>Shewanella</taxon>
    </lineage>
</organism>
<dbReference type="Gene3D" id="1.10.530.40">
    <property type="match status" value="2"/>
</dbReference>
<dbReference type="RefSeq" id="WP_248941439.1">
    <property type="nucleotide sequence ID" value="NZ_JAKIKS010000073.1"/>
</dbReference>
<dbReference type="GO" id="GO:0016787">
    <property type="term" value="F:hydrolase activity"/>
    <property type="evidence" value="ECO:0007669"/>
    <property type="project" value="UniProtKB-KW"/>
</dbReference>
<evidence type="ECO:0000256" key="1">
    <source>
        <dbReference type="ARBA" id="ARBA00022529"/>
    </source>
</evidence>
<keyword evidence="1 3" id="KW-0929">Antimicrobial</keyword>
<keyword evidence="3 4" id="KW-0378">Hydrolase</keyword>
<comment type="similarity">
    <text evidence="3">Belongs to the glycosyl hydrolase 24 family.</text>
</comment>
<comment type="caution">
    <text evidence="4">The sequence shown here is derived from an EMBL/GenBank/DDBJ whole genome shotgun (WGS) entry which is preliminary data.</text>
</comment>